<proteinExistence type="predicted"/>
<evidence type="ECO:0000313" key="2">
    <source>
        <dbReference type="Proteomes" id="UP000475862"/>
    </source>
</evidence>
<protein>
    <submittedName>
        <fullName evidence="1">Uncharacterized protein</fullName>
    </submittedName>
</protein>
<evidence type="ECO:0000313" key="1">
    <source>
        <dbReference type="EMBL" id="KAE9521475.1"/>
    </source>
</evidence>
<name>A0A6G0STQ3_APHGL</name>
<comment type="caution">
    <text evidence="1">The sequence shown here is derived from an EMBL/GenBank/DDBJ whole genome shotgun (WGS) entry which is preliminary data.</text>
</comment>
<dbReference type="AlphaFoldDB" id="A0A6G0STQ3"/>
<gene>
    <name evidence="1" type="ORF">AGLY_018130</name>
</gene>
<sequence length="194" mass="23170">MQSQSTTTSRTTVFDKTIFRYAISRTFTQTKKFFVSFKIIYTSDRSFMNESLQTNESDREMIRNDSNRLFIFVPFRSYLPPVKYTCTVIETEIRRNIVQLNSCHIICGLPMNLRYNYYYSKRLDNKRVANSTVTRIKKCKLNLYFKFISINDRTSGIPILYYQVGILDEFLTNEICSENEKHDYTHPMQQYILH</sequence>
<dbReference type="Proteomes" id="UP000475862">
    <property type="component" value="Unassembled WGS sequence"/>
</dbReference>
<dbReference type="EMBL" id="VYZN01002837">
    <property type="protein sequence ID" value="KAE9521475.1"/>
    <property type="molecule type" value="Genomic_DNA"/>
</dbReference>
<accession>A0A6G0STQ3</accession>
<reference evidence="1 2" key="1">
    <citation type="submission" date="2019-08" db="EMBL/GenBank/DDBJ databases">
        <title>The genome of the soybean aphid Biotype 1, its phylome, world population structure and adaptation to the North American continent.</title>
        <authorList>
            <person name="Giordano R."/>
            <person name="Donthu R.K."/>
            <person name="Hernandez A.G."/>
            <person name="Wright C.L."/>
            <person name="Zimin A.V."/>
        </authorList>
    </citation>
    <scope>NUCLEOTIDE SEQUENCE [LARGE SCALE GENOMIC DNA]</scope>
    <source>
        <tissue evidence="1">Whole aphids</tissue>
    </source>
</reference>
<organism evidence="1 2">
    <name type="scientific">Aphis glycines</name>
    <name type="common">Soybean aphid</name>
    <dbReference type="NCBI Taxonomy" id="307491"/>
    <lineage>
        <taxon>Eukaryota</taxon>
        <taxon>Metazoa</taxon>
        <taxon>Ecdysozoa</taxon>
        <taxon>Arthropoda</taxon>
        <taxon>Hexapoda</taxon>
        <taxon>Insecta</taxon>
        <taxon>Pterygota</taxon>
        <taxon>Neoptera</taxon>
        <taxon>Paraneoptera</taxon>
        <taxon>Hemiptera</taxon>
        <taxon>Sternorrhyncha</taxon>
        <taxon>Aphidomorpha</taxon>
        <taxon>Aphidoidea</taxon>
        <taxon>Aphididae</taxon>
        <taxon>Aphidini</taxon>
        <taxon>Aphis</taxon>
        <taxon>Aphis</taxon>
    </lineage>
</organism>
<keyword evidence="2" id="KW-1185">Reference proteome</keyword>